<evidence type="ECO:0000313" key="2">
    <source>
        <dbReference type="EMBL" id="OGC22161.1"/>
    </source>
</evidence>
<dbReference type="STRING" id="1802579.A2310_04915"/>
<dbReference type="PANTHER" id="PTHR45947:SF3">
    <property type="entry name" value="SULFOQUINOVOSYL TRANSFERASE SQD2"/>
    <property type="match status" value="1"/>
</dbReference>
<protein>
    <submittedName>
        <fullName evidence="2">Glycosyl transferase</fullName>
    </submittedName>
</protein>
<dbReference type="PANTHER" id="PTHR45947">
    <property type="entry name" value="SULFOQUINOVOSYL TRANSFERASE SQD2"/>
    <property type="match status" value="1"/>
</dbReference>
<accession>A0A1F4SNZ9</accession>
<reference evidence="2 3" key="1">
    <citation type="journal article" date="2016" name="Nat. Commun.">
        <title>Thousands of microbial genomes shed light on interconnected biogeochemical processes in an aquifer system.</title>
        <authorList>
            <person name="Anantharaman K."/>
            <person name="Brown C.T."/>
            <person name="Hug L.A."/>
            <person name="Sharon I."/>
            <person name="Castelle C.J."/>
            <person name="Probst A.J."/>
            <person name="Thomas B.C."/>
            <person name="Singh A."/>
            <person name="Wilkins M.J."/>
            <person name="Karaoz U."/>
            <person name="Brodie E.L."/>
            <person name="Williams K.H."/>
            <person name="Hubbard S.S."/>
            <person name="Banfield J.F."/>
        </authorList>
    </citation>
    <scope>NUCLEOTIDE SEQUENCE [LARGE SCALE GENOMIC DNA]</scope>
</reference>
<name>A0A1F4SNZ9_UNCSA</name>
<evidence type="ECO:0000313" key="3">
    <source>
        <dbReference type="Proteomes" id="UP000178417"/>
    </source>
</evidence>
<feature type="domain" description="Glycosyl transferase family 1" evidence="1">
    <location>
        <begin position="195"/>
        <end position="341"/>
    </location>
</feature>
<dbReference type="Pfam" id="PF00534">
    <property type="entry name" value="Glycos_transf_1"/>
    <property type="match status" value="1"/>
</dbReference>
<dbReference type="InterPro" id="IPR050194">
    <property type="entry name" value="Glycosyltransferase_grp1"/>
</dbReference>
<dbReference type="AlphaFoldDB" id="A0A1F4SNZ9"/>
<gene>
    <name evidence="2" type="ORF">A2310_04915</name>
</gene>
<dbReference type="SUPFAM" id="SSF53756">
    <property type="entry name" value="UDP-Glycosyltransferase/glycogen phosphorylase"/>
    <property type="match status" value="1"/>
</dbReference>
<comment type="caution">
    <text evidence="2">The sequence shown here is derived from an EMBL/GenBank/DDBJ whole genome shotgun (WGS) entry which is preliminary data.</text>
</comment>
<dbReference type="Proteomes" id="UP000178417">
    <property type="component" value="Unassembled WGS sequence"/>
</dbReference>
<dbReference type="InterPro" id="IPR001296">
    <property type="entry name" value="Glyco_trans_1"/>
</dbReference>
<organism evidence="2 3">
    <name type="scientific">candidate division WOR-1 bacterium RIFOXYB2_FULL_37_13</name>
    <dbReference type="NCBI Taxonomy" id="1802579"/>
    <lineage>
        <taxon>Bacteria</taxon>
        <taxon>Bacillati</taxon>
        <taxon>Saganbacteria</taxon>
    </lineage>
</organism>
<keyword evidence="2" id="KW-0808">Transferase</keyword>
<proteinExistence type="predicted"/>
<sequence>MRIAIVHDYLHQYGGAERVVAVLHEMFPSAPIFTSIYNPENFPEEFKSMDIKTSFMQKMPWIFSNFRAYFWLYPFAFNSFNLKGYDLILSSSSAFAKGVRKSKGAKHVCYCYNPMRFVWRYGDYISKESMPWLLKFIFPLFLYPLKIWDLMNSRKVDFFVVISKEIEKRVKSIYNRDSDIIYPPIDVAKFTLSDINKDYFLIVSRLVAYKRIDIPVRAFSQLKLPLKIVGDGPAKKDLIAVASENIEFLGKVSDEKLKILYSQCRALVFSGEEDFGMTPLEASASGRPAIAFAKGGALETVVDQKTGVLFFDQTVESLMEAIEKFEKMEFDKKELREHAKKFDKEVFKEKLRSFLHENKIF</sequence>
<dbReference type="EMBL" id="MEUB01000031">
    <property type="protein sequence ID" value="OGC22161.1"/>
    <property type="molecule type" value="Genomic_DNA"/>
</dbReference>
<dbReference type="GO" id="GO:0016757">
    <property type="term" value="F:glycosyltransferase activity"/>
    <property type="evidence" value="ECO:0007669"/>
    <property type="project" value="InterPro"/>
</dbReference>
<dbReference type="Gene3D" id="3.40.50.2000">
    <property type="entry name" value="Glycogen Phosphorylase B"/>
    <property type="match status" value="2"/>
</dbReference>
<evidence type="ECO:0000259" key="1">
    <source>
        <dbReference type="Pfam" id="PF00534"/>
    </source>
</evidence>